<keyword evidence="1" id="KW-0808">Transferase</keyword>
<evidence type="ECO:0000256" key="4">
    <source>
        <dbReference type="ARBA" id="ARBA00022840"/>
    </source>
</evidence>
<dbReference type="InterPro" id="IPR052059">
    <property type="entry name" value="CR_Ser/Thr_kinase"/>
</dbReference>
<comment type="caution">
    <text evidence="5">The sequence shown here is derived from an EMBL/GenBank/DDBJ whole genome shotgun (WGS) entry which is preliminary data.</text>
</comment>
<evidence type="ECO:0000313" key="6">
    <source>
        <dbReference type="Proteomes" id="UP000823775"/>
    </source>
</evidence>
<accession>A0ABS8S1F0</accession>
<keyword evidence="2" id="KW-0547">Nucleotide-binding</keyword>
<evidence type="ECO:0000256" key="3">
    <source>
        <dbReference type="ARBA" id="ARBA00022777"/>
    </source>
</evidence>
<dbReference type="Proteomes" id="UP000823775">
    <property type="component" value="Unassembled WGS sequence"/>
</dbReference>
<sequence>MASLADVNAVLSQVLITEAVENIVMELFGRNWLGFERAKILTGRKNNRGKNTEYSDSLISSAWQHFQHAKVEELFDPNLMLHNYHTSNKMEVLCIHEVLELRPSVSMALQMLVKKEEELPAQLILPLQMRNRWSFMTLGIPHLIPIEKVIRLQLPAFLTVFSTPDDVSVASN</sequence>
<protein>
    <submittedName>
        <fullName evidence="5">Uncharacterized protein</fullName>
    </submittedName>
</protein>
<gene>
    <name evidence="5" type="ORF">HAX54_018752</name>
</gene>
<dbReference type="EMBL" id="JACEIK010000229">
    <property type="protein sequence ID" value="MCD7452925.1"/>
    <property type="molecule type" value="Genomic_DNA"/>
</dbReference>
<organism evidence="5 6">
    <name type="scientific">Datura stramonium</name>
    <name type="common">Jimsonweed</name>
    <name type="synonym">Common thornapple</name>
    <dbReference type="NCBI Taxonomy" id="4076"/>
    <lineage>
        <taxon>Eukaryota</taxon>
        <taxon>Viridiplantae</taxon>
        <taxon>Streptophyta</taxon>
        <taxon>Embryophyta</taxon>
        <taxon>Tracheophyta</taxon>
        <taxon>Spermatophyta</taxon>
        <taxon>Magnoliopsida</taxon>
        <taxon>eudicotyledons</taxon>
        <taxon>Gunneridae</taxon>
        <taxon>Pentapetalae</taxon>
        <taxon>asterids</taxon>
        <taxon>lamiids</taxon>
        <taxon>Solanales</taxon>
        <taxon>Solanaceae</taxon>
        <taxon>Solanoideae</taxon>
        <taxon>Datureae</taxon>
        <taxon>Datura</taxon>
    </lineage>
</organism>
<reference evidence="5 6" key="1">
    <citation type="journal article" date="2021" name="BMC Genomics">
        <title>Datura genome reveals duplications of psychoactive alkaloid biosynthetic genes and high mutation rate following tissue culture.</title>
        <authorList>
            <person name="Rajewski A."/>
            <person name="Carter-House D."/>
            <person name="Stajich J."/>
            <person name="Litt A."/>
        </authorList>
    </citation>
    <scope>NUCLEOTIDE SEQUENCE [LARGE SCALE GENOMIC DNA]</scope>
    <source>
        <strain evidence="5">AR-01</strain>
    </source>
</reference>
<evidence type="ECO:0000313" key="5">
    <source>
        <dbReference type="EMBL" id="MCD7452925.1"/>
    </source>
</evidence>
<keyword evidence="6" id="KW-1185">Reference proteome</keyword>
<name>A0ABS8S1F0_DATST</name>
<keyword evidence="4" id="KW-0067">ATP-binding</keyword>
<keyword evidence="3" id="KW-0418">Kinase</keyword>
<evidence type="ECO:0000256" key="2">
    <source>
        <dbReference type="ARBA" id="ARBA00022741"/>
    </source>
</evidence>
<proteinExistence type="predicted"/>
<evidence type="ECO:0000256" key="1">
    <source>
        <dbReference type="ARBA" id="ARBA00022679"/>
    </source>
</evidence>
<dbReference type="PANTHER" id="PTHR47973">
    <property type="entry name" value="CYSTEINE-RICH RECEPTOR-LIKE PROTEIN KINASE 3"/>
    <property type="match status" value="1"/>
</dbReference>